<proteinExistence type="inferred from homology"/>
<gene>
    <name evidence="3" type="ORF">L2Y54_06255</name>
</gene>
<dbReference type="Pfam" id="PF00535">
    <property type="entry name" value="Glycos_transf_2"/>
    <property type="match status" value="1"/>
</dbReference>
<keyword evidence="3" id="KW-0808">Transferase</keyword>
<evidence type="ECO:0000256" key="1">
    <source>
        <dbReference type="ARBA" id="ARBA00038494"/>
    </source>
</evidence>
<name>A0ABY3T3Y3_9GAMM</name>
<dbReference type="RefSeq" id="WP_236500941.1">
    <property type="nucleotide sequence ID" value="NZ_CP091244.1"/>
</dbReference>
<dbReference type="GO" id="GO:0016757">
    <property type="term" value="F:glycosyltransferase activity"/>
    <property type="evidence" value="ECO:0007669"/>
    <property type="project" value="UniProtKB-KW"/>
</dbReference>
<reference evidence="3" key="1">
    <citation type="journal article" date="2022" name="Microorganisms">
        <title>Two New Species of Filamentous Sulfur Bacteria of the Genus Thiothrix, Thiothrix winogradskyi sp. nov. and 'Candidatus Thiothrix sulfatifontis' sp. nov.</title>
        <authorList>
            <person name="Ravin N.V."/>
            <person name="Rossetti S."/>
            <person name="Beletsky A.V."/>
            <person name="Kadnikov V.V."/>
            <person name="Rudenko T.S."/>
            <person name="Smolyakov D.D."/>
            <person name="Moskvitina M.I."/>
            <person name="Gureeva M.V."/>
            <person name="Mardanov A.V."/>
            <person name="Grabovich M.Y."/>
        </authorList>
    </citation>
    <scope>NUCLEOTIDE SEQUENCE</scope>
    <source>
        <strain evidence="3">CT3</strain>
    </source>
</reference>
<evidence type="ECO:0000313" key="4">
    <source>
        <dbReference type="Proteomes" id="UP001054801"/>
    </source>
</evidence>
<dbReference type="InterPro" id="IPR029044">
    <property type="entry name" value="Nucleotide-diphossugar_trans"/>
</dbReference>
<dbReference type="InterPro" id="IPR001173">
    <property type="entry name" value="Glyco_trans_2-like"/>
</dbReference>
<dbReference type="InterPro" id="IPR011990">
    <property type="entry name" value="TPR-like_helical_dom_sf"/>
</dbReference>
<dbReference type="Proteomes" id="UP001054801">
    <property type="component" value="Chromosome"/>
</dbReference>
<evidence type="ECO:0000259" key="2">
    <source>
        <dbReference type="Pfam" id="PF00535"/>
    </source>
</evidence>
<organism evidence="3 4">
    <name type="scientific">Thiothrix winogradskyi</name>
    <dbReference type="NCBI Taxonomy" id="96472"/>
    <lineage>
        <taxon>Bacteria</taxon>
        <taxon>Pseudomonadati</taxon>
        <taxon>Pseudomonadota</taxon>
        <taxon>Gammaproteobacteria</taxon>
        <taxon>Thiotrichales</taxon>
        <taxon>Thiotrichaceae</taxon>
        <taxon>Thiothrix</taxon>
    </lineage>
</organism>
<keyword evidence="4" id="KW-1185">Reference proteome</keyword>
<dbReference type="Gene3D" id="3.90.550.10">
    <property type="entry name" value="Spore Coat Polysaccharide Biosynthesis Protein SpsA, Chain A"/>
    <property type="match status" value="1"/>
</dbReference>
<protein>
    <submittedName>
        <fullName evidence="3">Glycosyltransferase</fullName>
        <ecNumber evidence="3">2.4.-.-</ecNumber>
    </submittedName>
</protein>
<dbReference type="Gene3D" id="1.25.40.10">
    <property type="entry name" value="Tetratricopeptide repeat domain"/>
    <property type="match status" value="1"/>
</dbReference>
<dbReference type="EC" id="2.4.-.-" evidence="3"/>
<comment type="similarity">
    <text evidence="1">Belongs to the glycosyltransferase 2 family. WaaE/KdtX subfamily.</text>
</comment>
<dbReference type="PANTHER" id="PTHR43630">
    <property type="entry name" value="POLY-BETA-1,6-N-ACETYL-D-GLUCOSAMINE SYNTHASE"/>
    <property type="match status" value="1"/>
</dbReference>
<dbReference type="SUPFAM" id="SSF53448">
    <property type="entry name" value="Nucleotide-diphospho-sugar transferases"/>
    <property type="match status" value="1"/>
</dbReference>
<accession>A0ABY3T3Y3</accession>
<dbReference type="EMBL" id="CP091244">
    <property type="protein sequence ID" value="UJS25640.1"/>
    <property type="molecule type" value="Genomic_DNA"/>
</dbReference>
<sequence>MIEKPSICLNMIVKNESKVITRCLDSVKDMLDYWVISDTGSTDGTQQIIRDYFAQHGIDGILLENEWQNFGYNRNLALQQALGKADYILIMDADDQLIKTDAYRFNNLAADRYLIKMHREGITYYFPKLINGTLPWYWEGVLHEYLYCYLPYTSAKLSDDCQIHSTTDGARSQNPHKYLDDARILEKALETEPHNDRYQFYLAQSYRDAGYPEKALTHYQKRVTMGGWHEEVYYSLLEVAHHKSKLDHPLLEVLDAYVTAYHYRPQRLEALCEAVRICRINKHYRLGYQLGSTAKDTPLPNDVLFLDPGVYHWQFIDELSICAIYTGQLQQATDMLMKLLDNPQTPDDQKPRIENNLKFAQKTLDRHPIPAIE</sequence>
<keyword evidence="3" id="KW-0328">Glycosyltransferase</keyword>
<evidence type="ECO:0000313" key="3">
    <source>
        <dbReference type="EMBL" id="UJS25640.1"/>
    </source>
</evidence>
<dbReference type="SUPFAM" id="SSF48452">
    <property type="entry name" value="TPR-like"/>
    <property type="match status" value="1"/>
</dbReference>
<dbReference type="PANTHER" id="PTHR43630:SF2">
    <property type="entry name" value="GLYCOSYLTRANSFERASE"/>
    <property type="match status" value="1"/>
</dbReference>
<feature type="domain" description="Glycosyltransferase 2-like" evidence="2">
    <location>
        <begin position="11"/>
        <end position="101"/>
    </location>
</feature>